<dbReference type="EMBL" id="CM047906">
    <property type="protein sequence ID" value="KAJ0086815.1"/>
    <property type="molecule type" value="Genomic_DNA"/>
</dbReference>
<evidence type="ECO:0000313" key="1">
    <source>
        <dbReference type="EMBL" id="KAJ0086815.1"/>
    </source>
</evidence>
<keyword evidence="2" id="KW-1185">Reference proteome</keyword>
<sequence length="49" mass="5761">MALPSLFKRESDGQRDGEDKREERRLEFLSECAAKERVIDKGHRGKEKK</sequence>
<name>A0ACC1AJE9_9ROSI</name>
<protein>
    <submittedName>
        <fullName evidence="1">Uncharacterized protein</fullName>
    </submittedName>
</protein>
<accession>A0ACC1AJE9</accession>
<comment type="caution">
    <text evidence="1">The sequence shown here is derived from an EMBL/GenBank/DDBJ whole genome shotgun (WGS) entry which is preliminary data.</text>
</comment>
<reference evidence="2" key="1">
    <citation type="journal article" date="2023" name="G3 (Bethesda)">
        <title>Genome assembly and association tests identify interacting loci associated with vigor, precocity, and sex in interspecific pistachio rootstocks.</title>
        <authorList>
            <person name="Palmer W."/>
            <person name="Jacygrad E."/>
            <person name="Sagayaradj S."/>
            <person name="Cavanaugh K."/>
            <person name="Han R."/>
            <person name="Bertier L."/>
            <person name="Beede B."/>
            <person name="Kafkas S."/>
            <person name="Golino D."/>
            <person name="Preece J."/>
            <person name="Michelmore R."/>
        </authorList>
    </citation>
    <scope>NUCLEOTIDE SEQUENCE [LARGE SCALE GENOMIC DNA]</scope>
</reference>
<proteinExistence type="predicted"/>
<organism evidence="1 2">
    <name type="scientific">Pistacia atlantica</name>
    <dbReference type="NCBI Taxonomy" id="434234"/>
    <lineage>
        <taxon>Eukaryota</taxon>
        <taxon>Viridiplantae</taxon>
        <taxon>Streptophyta</taxon>
        <taxon>Embryophyta</taxon>
        <taxon>Tracheophyta</taxon>
        <taxon>Spermatophyta</taxon>
        <taxon>Magnoliopsida</taxon>
        <taxon>eudicotyledons</taxon>
        <taxon>Gunneridae</taxon>
        <taxon>Pentapetalae</taxon>
        <taxon>rosids</taxon>
        <taxon>malvids</taxon>
        <taxon>Sapindales</taxon>
        <taxon>Anacardiaceae</taxon>
        <taxon>Pistacia</taxon>
    </lineage>
</organism>
<gene>
    <name evidence="1" type="ORF">Patl1_08931</name>
</gene>
<evidence type="ECO:0000313" key="2">
    <source>
        <dbReference type="Proteomes" id="UP001164250"/>
    </source>
</evidence>
<dbReference type="Proteomes" id="UP001164250">
    <property type="component" value="Chromosome 10"/>
</dbReference>